<keyword evidence="1" id="KW-0472">Membrane</keyword>
<feature type="transmembrane region" description="Helical" evidence="1">
    <location>
        <begin position="21"/>
        <end position="45"/>
    </location>
</feature>
<dbReference type="KEGG" id="aft:BBF96_01050"/>
<dbReference type="OrthoDB" id="72437at2"/>
<organism evidence="2 3">
    <name type="scientific">Anoxybacter fermentans</name>
    <dbReference type="NCBI Taxonomy" id="1323375"/>
    <lineage>
        <taxon>Bacteria</taxon>
        <taxon>Bacillati</taxon>
        <taxon>Bacillota</taxon>
        <taxon>Clostridia</taxon>
        <taxon>Halanaerobiales</taxon>
        <taxon>Anoxybacter</taxon>
    </lineage>
</organism>
<evidence type="ECO:0000313" key="2">
    <source>
        <dbReference type="EMBL" id="AZR72101.1"/>
    </source>
</evidence>
<feature type="transmembrane region" description="Helical" evidence="1">
    <location>
        <begin position="241"/>
        <end position="263"/>
    </location>
</feature>
<feature type="transmembrane region" description="Helical" evidence="1">
    <location>
        <begin position="214"/>
        <end position="235"/>
    </location>
</feature>
<protein>
    <recommendedName>
        <fullName evidence="4">ABC transporter permease</fullName>
    </recommendedName>
</protein>
<keyword evidence="1" id="KW-1133">Transmembrane helix</keyword>
<name>A0A3Q9HNR1_9FIRM</name>
<gene>
    <name evidence="2" type="ORF">BBF96_01050</name>
</gene>
<evidence type="ECO:0000256" key="1">
    <source>
        <dbReference type="SAM" id="Phobius"/>
    </source>
</evidence>
<accession>A0A3Q9HNR1</accession>
<dbReference type="Proteomes" id="UP000267250">
    <property type="component" value="Chromosome"/>
</dbReference>
<dbReference type="EMBL" id="CP016379">
    <property type="protein sequence ID" value="AZR72101.1"/>
    <property type="molecule type" value="Genomic_DNA"/>
</dbReference>
<evidence type="ECO:0000313" key="3">
    <source>
        <dbReference type="Proteomes" id="UP000267250"/>
    </source>
</evidence>
<proteinExistence type="predicted"/>
<dbReference type="AlphaFoldDB" id="A0A3Q9HNR1"/>
<keyword evidence="3" id="KW-1185">Reference proteome</keyword>
<reference evidence="2 3" key="1">
    <citation type="submission" date="2016-07" db="EMBL/GenBank/DDBJ databases">
        <title>Genome and transcriptome analysis of iron-reducing fermentative bacteria Anoxybacter fermentans.</title>
        <authorList>
            <person name="Zeng X."/>
            <person name="Shao Z."/>
        </authorList>
    </citation>
    <scope>NUCLEOTIDE SEQUENCE [LARGE SCALE GENOMIC DNA]</scope>
    <source>
        <strain evidence="2 3">DY22613</strain>
    </source>
</reference>
<dbReference type="RefSeq" id="WP_127015427.1">
    <property type="nucleotide sequence ID" value="NZ_CP016379.1"/>
</dbReference>
<feature type="transmembrane region" description="Helical" evidence="1">
    <location>
        <begin position="180"/>
        <end position="202"/>
    </location>
</feature>
<dbReference type="Pfam" id="PF12730">
    <property type="entry name" value="ABC2_membrane_4"/>
    <property type="match status" value="1"/>
</dbReference>
<feature type="transmembrane region" description="Helical" evidence="1">
    <location>
        <begin position="91"/>
        <end position="113"/>
    </location>
</feature>
<evidence type="ECO:0008006" key="4">
    <source>
        <dbReference type="Google" id="ProtNLM"/>
    </source>
</evidence>
<feature type="transmembrane region" description="Helical" evidence="1">
    <location>
        <begin position="134"/>
        <end position="160"/>
    </location>
</feature>
<keyword evidence="1" id="KW-0812">Transmembrane</keyword>
<sequence>MNVGKIKAIVAKDIKEVTESLQMLVPIIVVPLIILVIIPLVLILLPRFIEIPSNMHQIIDNMIKNMPIIMKNKIINFDQQQLLIYMMINYFFGPLFLIIPLMVSSIIAANSFAGEKEKKTLEGLLYAPVTDFQLYLSKCLAAFIPAVSVAFIGFVVYAIIIDILTYPVFGFLILPNSHWIGLILWLVPTFSFFGLGVTVLVSAKVRGFQEAQQLAGVVVIPILAMIIMQLSGVIFLSGWVIFIIGFIFLLMDIFLLKIGANLFKGDKILDKFV</sequence>